<organism evidence="1 2">
    <name type="scientific">candidate division WWE3 bacterium CG_4_9_14_0_2_um_filter_48_10</name>
    <dbReference type="NCBI Taxonomy" id="1975078"/>
    <lineage>
        <taxon>Bacteria</taxon>
        <taxon>Katanobacteria</taxon>
    </lineage>
</organism>
<comment type="caution">
    <text evidence="1">The sequence shown here is derived from an EMBL/GenBank/DDBJ whole genome shotgun (WGS) entry which is preliminary data.</text>
</comment>
<gene>
    <name evidence="1" type="ORF">CO059_00220</name>
</gene>
<dbReference type="AlphaFoldDB" id="A0A2M8EKE3"/>
<protein>
    <submittedName>
        <fullName evidence="1">Uncharacterized protein</fullName>
    </submittedName>
</protein>
<reference evidence="2" key="1">
    <citation type="submission" date="2017-09" db="EMBL/GenBank/DDBJ databases">
        <title>Depth-based differentiation of microbial function through sediment-hosted aquifers and enrichment of novel symbionts in the deep terrestrial subsurface.</title>
        <authorList>
            <person name="Probst A.J."/>
            <person name="Ladd B."/>
            <person name="Jarett J.K."/>
            <person name="Geller-Mcgrath D.E."/>
            <person name="Sieber C.M.K."/>
            <person name="Emerson J.B."/>
            <person name="Anantharaman K."/>
            <person name="Thomas B.C."/>
            <person name="Malmstrom R."/>
            <person name="Stieglmeier M."/>
            <person name="Klingl A."/>
            <person name="Woyke T."/>
            <person name="Ryan C.M."/>
            <person name="Banfield J.F."/>
        </authorList>
    </citation>
    <scope>NUCLEOTIDE SEQUENCE [LARGE SCALE GENOMIC DNA]</scope>
</reference>
<evidence type="ECO:0000313" key="2">
    <source>
        <dbReference type="Proteomes" id="UP000228781"/>
    </source>
</evidence>
<dbReference type="Proteomes" id="UP000228781">
    <property type="component" value="Unassembled WGS sequence"/>
</dbReference>
<accession>A0A2M8EKE3</accession>
<sequence>MSKAPNESKKGTKFASHFIIRFGLVFVHRKSLKRCLHSFFMLRKACYKFLRKYWCNLCSFWPRNQQKVPKLL</sequence>
<name>A0A2M8EKE3_UNCKA</name>
<dbReference type="EMBL" id="PFSK01000005">
    <property type="protein sequence ID" value="PJC23194.1"/>
    <property type="molecule type" value="Genomic_DNA"/>
</dbReference>
<evidence type="ECO:0000313" key="1">
    <source>
        <dbReference type="EMBL" id="PJC23194.1"/>
    </source>
</evidence>
<proteinExistence type="predicted"/>